<gene>
    <name evidence="2" type="ORF">GGR13_003235</name>
</gene>
<proteinExistence type="predicted"/>
<dbReference type="EMBL" id="JACHOR010000006">
    <property type="protein sequence ID" value="MBB5747607.1"/>
    <property type="molecule type" value="Genomic_DNA"/>
</dbReference>
<feature type="compositionally biased region" description="Pro residues" evidence="1">
    <location>
        <begin position="1"/>
        <end position="12"/>
    </location>
</feature>
<keyword evidence="3" id="KW-1185">Reference proteome</keyword>
<organism evidence="2 3">
    <name type="scientific">Brevundimonas variabilis</name>
    <dbReference type="NCBI Taxonomy" id="74312"/>
    <lineage>
        <taxon>Bacteria</taxon>
        <taxon>Pseudomonadati</taxon>
        <taxon>Pseudomonadota</taxon>
        <taxon>Alphaproteobacteria</taxon>
        <taxon>Caulobacterales</taxon>
        <taxon>Caulobacteraceae</taxon>
        <taxon>Brevundimonas</taxon>
    </lineage>
</organism>
<accession>A0A7W9CL18</accession>
<protein>
    <submittedName>
        <fullName evidence="2">Uncharacterized protein</fullName>
    </submittedName>
</protein>
<comment type="caution">
    <text evidence="2">The sequence shown here is derived from an EMBL/GenBank/DDBJ whole genome shotgun (WGS) entry which is preliminary data.</text>
</comment>
<reference evidence="2 3" key="1">
    <citation type="submission" date="2020-08" db="EMBL/GenBank/DDBJ databases">
        <title>Genomic Encyclopedia of Type Strains, Phase IV (KMG-IV): sequencing the most valuable type-strain genomes for metagenomic binning, comparative biology and taxonomic classification.</title>
        <authorList>
            <person name="Goeker M."/>
        </authorList>
    </citation>
    <scope>NUCLEOTIDE SEQUENCE [LARGE SCALE GENOMIC DNA]</scope>
    <source>
        <strain evidence="2 3">DSM 4737</strain>
    </source>
</reference>
<feature type="region of interest" description="Disordered" evidence="1">
    <location>
        <begin position="1"/>
        <end position="63"/>
    </location>
</feature>
<feature type="compositionally biased region" description="Gly residues" evidence="1">
    <location>
        <begin position="46"/>
        <end position="63"/>
    </location>
</feature>
<name>A0A7W9CL18_9CAUL</name>
<evidence type="ECO:0000313" key="3">
    <source>
        <dbReference type="Proteomes" id="UP000545037"/>
    </source>
</evidence>
<evidence type="ECO:0000256" key="1">
    <source>
        <dbReference type="SAM" id="MobiDB-lite"/>
    </source>
</evidence>
<evidence type="ECO:0000313" key="2">
    <source>
        <dbReference type="EMBL" id="MBB5747607.1"/>
    </source>
</evidence>
<dbReference type="RefSeq" id="WP_183214590.1">
    <property type="nucleotide sequence ID" value="NZ_JACHOR010000006.1"/>
</dbReference>
<sequence length="63" mass="5979">MTDPTPTSPDHPTPTTVPDDAGAGVKRPDEGGTQQPGQVRTPPAPGGDGAAGAGGPDGFGTGT</sequence>
<dbReference type="Proteomes" id="UP000545037">
    <property type="component" value="Unassembled WGS sequence"/>
</dbReference>
<dbReference type="AlphaFoldDB" id="A0A7W9CL18"/>